<sequence>MERKINHPKRYLWLSALLAMALFAACHFENSTLNRDGTGQVLQRKGNICYQGAVLNGRSHGYGVLWLKDSMVYAGQWENGKRQGMGTAFDAKGRKITGRWNADTLVSGRREDGKGVYVGSFNRKMMAWGHGEYTGNDGSYYEGRWENDAQTGKGFALTAHPKVKVGEWKAGQYLGERLTYTTERIYGIDISKYQHVIKKRVYPIKWNQLRITHLGTASRKAIHGQVNYPISFIYIKSTEGKSLLNPFYKADYKQARAHGFSVGTYHFFSIYSPAAAQAAHFLRHSHISKGDFPPVLDVEPSPQQIAKMGGPEVLFKAVRTWLTIVEQRTGRRPILYISQQFVNRYLPLAPDIKRDYDIWIARYGEYKPDVHLVYWQLCPDGRVQGIQGEVDINVFNGYKEVFEEFKAKL</sequence>
<dbReference type="GO" id="GO:0016998">
    <property type="term" value="P:cell wall macromolecule catabolic process"/>
    <property type="evidence" value="ECO:0007669"/>
    <property type="project" value="InterPro"/>
</dbReference>
<dbReference type="InterPro" id="IPR002053">
    <property type="entry name" value="Glyco_hydro_25"/>
</dbReference>
<dbReference type="InterPro" id="IPR017853">
    <property type="entry name" value="GH"/>
</dbReference>
<evidence type="ECO:0000256" key="4">
    <source>
        <dbReference type="ARBA" id="ARBA00023295"/>
    </source>
</evidence>
<evidence type="ECO:0000256" key="1">
    <source>
        <dbReference type="ARBA" id="ARBA00010646"/>
    </source>
</evidence>
<keyword evidence="7" id="KW-1185">Reference proteome</keyword>
<reference evidence="6 7" key="1">
    <citation type="submission" date="2013-08" db="EMBL/GenBank/DDBJ databases">
        <authorList>
            <person name="Weinstock G."/>
            <person name="Sodergren E."/>
            <person name="Wylie T."/>
            <person name="Fulton L."/>
            <person name="Fulton R."/>
            <person name="Fronick C."/>
            <person name="O'Laughlin M."/>
            <person name="Godfrey J."/>
            <person name="Miner T."/>
            <person name="Herter B."/>
            <person name="Appelbaum E."/>
            <person name="Cordes M."/>
            <person name="Lek S."/>
            <person name="Wollam A."/>
            <person name="Pepin K.H."/>
            <person name="Palsikar V.B."/>
            <person name="Mitreva M."/>
            <person name="Wilson R.K."/>
        </authorList>
    </citation>
    <scope>NUCLEOTIDE SEQUENCE [LARGE SCALE GENOMIC DNA]</scope>
    <source>
        <strain evidence="6 7">ATCC 15930</strain>
    </source>
</reference>
<dbReference type="HOGENOM" id="CLU_670585_0_0_10"/>
<feature type="signal peptide" evidence="5">
    <location>
        <begin position="1"/>
        <end position="24"/>
    </location>
</feature>
<dbReference type="InterPro" id="IPR003409">
    <property type="entry name" value="MORN"/>
</dbReference>
<dbReference type="RefSeq" id="WP_018967715.1">
    <property type="nucleotide sequence ID" value="NZ_KB899216.1"/>
</dbReference>
<comment type="similarity">
    <text evidence="1">Belongs to the glycosyl hydrolase 25 family.</text>
</comment>
<protein>
    <submittedName>
        <fullName evidence="6">Glycosyl hydrolase family 25</fullName>
    </submittedName>
</protein>
<evidence type="ECO:0000256" key="3">
    <source>
        <dbReference type="ARBA" id="ARBA00022801"/>
    </source>
</evidence>
<keyword evidence="2" id="KW-0677">Repeat</keyword>
<evidence type="ECO:0000256" key="2">
    <source>
        <dbReference type="ARBA" id="ARBA00022737"/>
    </source>
</evidence>
<evidence type="ECO:0000313" key="7">
    <source>
        <dbReference type="Proteomes" id="UP000027442"/>
    </source>
</evidence>
<dbReference type="PANTHER" id="PTHR34135">
    <property type="entry name" value="LYSOZYME"/>
    <property type="match status" value="1"/>
</dbReference>
<proteinExistence type="inferred from homology"/>
<keyword evidence="5" id="KW-0732">Signal</keyword>
<dbReference type="Proteomes" id="UP000027442">
    <property type="component" value="Unassembled WGS sequence"/>
</dbReference>
<comment type="caution">
    <text evidence="6">The sequence shown here is derived from an EMBL/GenBank/DDBJ whole genome shotgun (WGS) entry which is preliminary data.</text>
</comment>
<dbReference type="SUPFAM" id="SSF82185">
    <property type="entry name" value="Histone H3 K4-specific methyltransferase SET7/9 N-terminal domain"/>
    <property type="match status" value="2"/>
</dbReference>
<accession>A0A069QGM5</accession>
<dbReference type="GO" id="GO:0003796">
    <property type="term" value="F:lysozyme activity"/>
    <property type="evidence" value="ECO:0007669"/>
    <property type="project" value="InterPro"/>
</dbReference>
<feature type="chain" id="PRO_5001668507" evidence="5">
    <location>
        <begin position="25"/>
        <end position="409"/>
    </location>
</feature>
<dbReference type="Pfam" id="PF02493">
    <property type="entry name" value="MORN"/>
    <property type="match status" value="4"/>
</dbReference>
<dbReference type="eggNOG" id="COG3757">
    <property type="taxonomic scope" value="Bacteria"/>
</dbReference>
<dbReference type="Gene3D" id="2.20.110.10">
    <property type="entry name" value="Histone H3 K4-specific methyltransferase SET7/9 N-terminal domain"/>
    <property type="match status" value="1"/>
</dbReference>
<dbReference type="EMBL" id="JNGW01000081">
    <property type="protein sequence ID" value="KDR52018.1"/>
    <property type="molecule type" value="Genomic_DNA"/>
</dbReference>
<organism evidence="6 7">
    <name type="scientific">Hoylesella loescheii DSM 19665 = JCM 12249 = ATCC 15930</name>
    <dbReference type="NCBI Taxonomy" id="1122985"/>
    <lineage>
        <taxon>Bacteria</taxon>
        <taxon>Pseudomonadati</taxon>
        <taxon>Bacteroidota</taxon>
        <taxon>Bacteroidia</taxon>
        <taxon>Bacteroidales</taxon>
        <taxon>Prevotellaceae</taxon>
        <taxon>Hoylesella</taxon>
    </lineage>
</organism>
<keyword evidence="3 6" id="KW-0378">Hydrolase</keyword>
<dbReference type="PROSITE" id="PS51904">
    <property type="entry name" value="GLYCOSYL_HYDROL_F25_2"/>
    <property type="match status" value="1"/>
</dbReference>
<dbReference type="PATRIC" id="fig|1122985.7.peg.1984"/>
<gene>
    <name evidence="6" type="ORF">HMPREF1991_01911</name>
</gene>
<evidence type="ECO:0000313" key="6">
    <source>
        <dbReference type="EMBL" id="KDR52018.1"/>
    </source>
</evidence>
<dbReference type="SMART" id="SM00641">
    <property type="entry name" value="Glyco_25"/>
    <property type="match status" value="1"/>
</dbReference>
<dbReference type="PROSITE" id="PS51257">
    <property type="entry name" value="PROKAR_LIPOPROTEIN"/>
    <property type="match status" value="1"/>
</dbReference>
<dbReference type="AlphaFoldDB" id="A0A069QGM5"/>
<dbReference type="Pfam" id="PF01183">
    <property type="entry name" value="Glyco_hydro_25"/>
    <property type="match status" value="1"/>
</dbReference>
<name>A0A069QGM5_HOYLO</name>
<dbReference type="SMART" id="SM00698">
    <property type="entry name" value="MORN"/>
    <property type="match status" value="3"/>
</dbReference>
<dbReference type="PANTHER" id="PTHR34135:SF2">
    <property type="entry name" value="LYSOZYME"/>
    <property type="match status" value="1"/>
</dbReference>
<dbReference type="Gene3D" id="3.20.20.80">
    <property type="entry name" value="Glycosidases"/>
    <property type="match status" value="1"/>
</dbReference>
<evidence type="ECO:0000256" key="5">
    <source>
        <dbReference type="SAM" id="SignalP"/>
    </source>
</evidence>
<keyword evidence="4" id="KW-0326">Glycosidase</keyword>
<dbReference type="InterPro" id="IPR018077">
    <property type="entry name" value="Glyco_hydro_fam25_subgr"/>
</dbReference>
<dbReference type="GO" id="GO:0009253">
    <property type="term" value="P:peptidoglycan catabolic process"/>
    <property type="evidence" value="ECO:0007669"/>
    <property type="project" value="InterPro"/>
</dbReference>
<dbReference type="SUPFAM" id="SSF51445">
    <property type="entry name" value="(Trans)glycosidases"/>
    <property type="match status" value="1"/>
</dbReference>
<dbReference type="GO" id="GO:0016052">
    <property type="term" value="P:carbohydrate catabolic process"/>
    <property type="evidence" value="ECO:0007669"/>
    <property type="project" value="TreeGrafter"/>
</dbReference>